<dbReference type="GO" id="GO:0005506">
    <property type="term" value="F:iron ion binding"/>
    <property type="evidence" value="ECO:0007669"/>
    <property type="project" value="InterPro"/>
</dbReference>
<dbReference type="PANTHER" id="PTHR24292:SF100">
    <property type="entry name" value="CYTOCHROME P450 6A16, ISOFORM B-RELATED"/>
    <property type="match status" value="1"/>
</dbReference>
<dbReference type="InterPro" id="IPR036396">
    <property type="entry name" value="Cyt_P450_sf"/>
</dbReference>
<dbReference type="Pfam" id="PF00067">
    <property type="entry name" value="p450"/>
    <property type="match status" value="1"/>
</dbReference>
<dbReference type="GO" id="GO:0020037">
    <property type="term" value="F:heme binding"/>
    <property type="evidence" value="ECO:0007669"/>
    <property type="project" value="InterPro"/>
</dbReference>
<dbReference type="InterPro" id="IPR050476">
    <property type="entry name" value="Insect_CytP450_Detox"/>
</dbReference>
<comment type="cofactor">
    <cofactor evidence="1">
        <name>heme</name>
        <dbReference type="ChEBI" id="CHEBI:30413"/>
    </cofactor>
</comment>
<sequence>MFFSESVLVATSLVLVALIYHKWNHSYWRRKNLPYLEPTIVFGNLANPFTSSETIGMTIRRFYETMKTKKWKHGGKLKGMFQTLYDCQTNLPEKIEAQVKNERPIDIKEVLGCFTTDVIGSCRFGLECDSFKDDDSLFRRHGRKIFTSTIFRRVKGSFCMNYPNLARLLRVRQFPKATSDFFAKVVKDTVEYREKNNHTRKDFLQLLIDLKNNNRDDETFTIDELTAQSFLFFFAGFETVSITLTFTLYELAKNQEIQEKVRDEIETVLVRYDGKLTYNSIQEMKYVHQILNEALRKYPPVPFLSRECVKTYKVPNTNVTIKKELKVMVPILGIHHDEQYYPDHDRFDP</sequence>
<keyword evidence="7" id="KW-0256">Endoplasmic reticulum</keyword>
<evidence type="ECO:0000256" key="1">
    <source>
        <dbReference type="ARBA" id="ARBA00001971"/>
    </source>
</evidence>
<evidence type="ECO:0000313" key="13">
    <source>
        <dbReference type="EMBL" id="KAH0820538.1"/>
    </source>
</evidence>
<dbReference type="GO" id="GO:0005789">
    <property type="term" value="C:endoplasmic reticulum membrane"/>
    <property type="evidence" value="ECO:0007669"/>
    <property type="project" value="UniProtKB-SubCell"/>
</dbReference>
<dbReference type="Gene3D" id="1.10.630.10">
    <property type="entry name" value="Cytochrome P450"/>
    <property type="match status" value="1"/>
</dbReference>
<keyword evidence="5" id="KW-0349">Heme</keyword>
<keyword evidence="9" id="KW-0560">Oxidoreductase</keyword>
<comment type="caution">
    <text evidence="13">The sequence shown here is derived from an EMBL/GenBank/DDBJ whole genome shotgun (WGS) entry which is preliminary data.</text>
</comment>
<dbReference type="PANTHER" id="PTHR24292">
    <property type="entry name" value="CYTOCHROME P450"/>
    <property type="match status" value="1"/>
</dbReference>
<evidence type="ECO:0000256" key="2">
    <source>
        <dbReference type="ARBA" id="ARBA00004174"/>
    </source>
</evidence>
<name>A0A8J6LIW2_TENMO</name>
<evidence type="ECO:0000256" key="6">
    <source>
        <dbReference type="ARBA" id="ARBA00022723"/>
    </source>
</evidence>
<comment type="subcellular location">
    <subcellularLocation>
        <location evidence="3">Endoplasmic reticulum membrane</location>
        <topology evidence="3">Peripheral membrane protein</topology>
    </subcellularLocation>
    <subcellularLocation>
        <location evidence="2">Microsome membrane</location>
        <topology evidence="2">Peripheral membrane protein</topology>
    </subcellularLocation>
</comment>
<dbReference type="CDD" id="cd11056">
    <property type="entry name" value="CYP6-like"/>
    <property type="match status" value="1"/>
</dbReference>
<dbReference type="AlphaFoldDB" id="A0A8J6LIW2"/>
<dbReference type="GO" id="GO:0016705">
    <property type="term" value="F:oxidoreductase activity, acting on paired donors, with incorporation or reduction of molecular oxygen"/>
    <property type="evidence" value="ECO:0007669"/>
    <property type="project" value="InterPro"/>
</dbReference>
<organism evidence="13 14">
    <name type="scientific">Tenebrio molitor</name>
    <name type="common">Yellow mealworm beetle</name>
    <dbReference type="NCBI Taxonomy" id="7067"/>
    <lineage>
        <taxon>Eukaryota</taxon>
        <taxon>Metazoa</taxon>
        <taxon>Ecdysozoa</taxon>
        <taxon>Arthropoda</taxon>
        <taxon>Hexapoda</taxon>
        <taxon>Insecta</taxon>
        <taxon>Pterygota</taxon>
        <taxon>Neoptera</taxon>
        <taxon>Endopterygota</taxon>
        <taxon>Coleoptera</taxon>
        <taxon>Polyphaga</taxon>
        <taxon>Cucujiformia</taxon>
        <taxon>Tenebrionidae</taxon>
        <taxon>Tenebrio</taxon>
    </lineage>
</organism>
<dbReference type="InterPro" id="IPR001128">
    <property type="entry name" value="Cyt_P450"/>
</dbReference>
<dbReference type="SUPFAM" id="SSF48264">
    <property type="entry name" value="Cytochrome P450"/>
    <property type="match status" value="1"/>
</dbReference>
<dbReference type="InterPro" id="IPR002401">
    <property type="entry name" value="Cyt_P450_E_grp-I"/>
</dbReference>
<accession>A0A8J6LIW2</accession>
<proteinExistence type="inferred from homology"/>
<keyword evidence="10" id="KW-0408">Iron</keyword>
<evidence type="ECO:0000256" key="10">
    <source>
        <dbReference type="ARBA" id="ARBA00023004"/>
    </source>
</evidence>
<keyword evidence="12" id="KW-0472">Membrane</keyword>
<evidence type="ECO:0000256" key="12">
    <source>
        <dbReference type="ARBA" id="ARBA00023136"/>
    </source>
</evidence>
<evidence type="ECO:0008006" key="15">
    <source>
        <dbReference type="Google" id="ProtNLM"/>
    </source>
</evidence>
<dbReference type="EMBL" id="JABDTM020011599">
    <property type="protein sequence ID" value="KAH0820538.1"/>
    <property type="molecule type" value="Genomic_DNA"/>
</dbReference>
<reference evidence="13" key="1">
    <citation type="journal article" date="2020" name="J Insects Food Feed">
        <title>The yellow mealworm (Tenebrio molitor) genome: a resource for the emerging insects as food and feed industry.</title>
        <authorList>
            <person name="Eriksson T."/>
            <person name="Andere A."/>
            <person name="Kelstrup H."/>
            <person name="Emery V."/>
            <person name="Picard C."/>
        </authorList>
    </citation>
    <scope>NUCLEOTIDE SEQUENCE</scope>
    <source>
        <strain evidence="13">Stoneville</strain>
        <tissue evidence="13">Whole head</tissue>
    </source>
</reference>
<evidence type="ECO:0000256" key="8">
    <source>
        <dbReference type="ARBA" id="ARBA00022848"/>
    </source>
</evidence>
<keyword evidence="8" id="KW-0492">Microsome</keyword>
<comment type="similarity">
    <text evidence="4">Belongs to the cytochrome P450 family.</text>
</comment>
<dbReference type="PRINTS" id="PR00463">
    <property type="entry name" value="EP450I"/>
</dbReference>
<reference evidence="13" key="2">
    <citation type="submission" date="2021-08" db="EMBL/GenBank/DDBJ databases">
        <authorList>
            <person name="Eriksson T."/>
        </authorList>
    </citation>
    <scope>NUCLEOTIDE SEQUENCE</scope>
    <source>
        <strain evidence="13">Stoneville</strain>
        <tissue evidence="13">Whole head</tissue>
    </source>
</reference>
<keyword evidence="14" id="KW-1185">Reference proteome</keyword>
<evidence type="ECO:0000256" key="11">
    <source>
        <dbReference type="ARBA" id="ARBA00023033"/>
    </source>
</evidence>
<evidence type="ECO:0000256" key="9">
    <source>
        <dbReference type="ARBA" id="ARBA00023002"/>
    </source>
</evidence>
<evidence type="ECO:0000256" key="5">
    <source>
        <dbReference type="ARBA" id="ARBA00022617"/>
    </source>
</evidence>
<evidence type="ECO:0000256" key="4">
    <source>
        <dbReference type="ARBA" id="ARBA00010617"/>
    </source>
</evidence>
<keyword evidence="11" id="KW-0503">Monooxygenase</keyword>
<dbReference type="GO" id="GO:0004497">
    <property type="term" value="F:monooxygenase activity"/>
    <property type="evidence" value="ECO:0007669"/>
    <property type="project" value="UniProtKB-KW"/>
</dbReference>
<keyword evidence="6" id="KW-0479">Metal-binding</keyword>
<evidence type="ECO:0000313" key="14">
    <source>
        <dbReference type="Proteomes" id="UP000719412"/>
    </source>
</evidence>
<protein>
    <recommendedName>
        <fullName evidence="15">Cytochrome P450 monooxygenase</fullName>
    </recommendedName>
</protein>
<evidence type="ECO:0000256" key="7">
    <source>
        <dbReference type="ARBA" id="ARBA00022824"/>
    </source>
</evidence>
<gene>
    <name evidence="13" type="ORF">GEV33_002252</name>
</gene>
<evidence type="ECO:0000256" key="3">
    <source>
        <dbReference type="ARBA" id="ARBA00004406"/>
    </source>
</evidence>
<dbReference type="Proteomes" id="UP000719412">
    <property type="component" value="Unassembled WGS sequence"/>
</dbReference>